<comment type="caution">
    <text evidence="2">The sequence shown here is derived from an EMBL/GenBank/DDBJ whole genome shotgun (WGS) entry which is preliminary data.</text>
</comment>
<reference evidence="1" key="1">
    <citation type="journal article" date="2015" name="Genom Data">
        <title>Genome sequences of six Phytophthora species associated with forests in New Zealand.</title>
        <authorList>
            <person name="Studholme D.J."/>
            <person name="McDougal R.L."/>
            <person name="Sambles C."/>
            <person name="Hansen E."/>
            <person name="Hardy G."/>
            <person name="Grant M."/>
            <person name="Ganley R.J."/>
            <person name="Williams N.M."/>
        </authorList>
    </citation>
    <scope>NUCLEOTIDE SEQUENCE</scope>
    <source>
        <strain evidence="1">NZFS 3630</strain>
    </source>
</reference>
<proteinExistence type="predicted"/>
<dbReference type="Proteomes" id="UP000792063">
    <property type="component" value="Unassembled WGS sequence"/>
</dbReference>
<evidence type="ECO:0000313" key="1">
    <source>
        <dbReference type="EMBL" id="KAG2533257.1"/>
    </source>
</evidence>
<evidence type="ECO:0000313" key="3">
    <source>
        <dbReference type="Proteomes" id="UP000285883"/>
    </source>
</evidence>
<name>A0A3R7H3L6_9STRA</name>
<reference evidence="1" key="3">
    <citation type="submission" date="2020-06" db="EMBL/GenBank/DDBJ databases">
        <authorList>
            <person name="Studholme D.J."/>
        </authorList>
    </citation>
    <scope>NUCLEOTIDE SEQUENCE</scope>
    <source>
        <strain evidence="1">NZFS 3630</strain>
    </source>
</reference>
<dbReference type="AlphaFoldDB" id="A0A3R7H3L6"/>
<dbReference type="EMBL" id="MAYM02001578">
    <property type="protein sequence ID" value="RLN14534.1"/>
    <property type="molecule type" value="Genomic_DNA"/>
</dbReference>
<sequence length="388" mass="44124">MAVDVVDGAMCGAEELLEHWKLLSLYHKDVHMQLKRLENGPDGSLVATTTTSLIITENTLRNVYPHLVTTDNKEVGWSRLAKTLLNHRVVMHGSVRFIWDSNNSRVAHLETKADLFTPMLHLLGNIEDVARVFDSALITPECKMVFAINDGKTHPLYSILWETIQKLKGDIYKLELQRQNIARCMPTNETVWNVAAEYFRLFRYGYVSPQMTVRTTSDDVSELMNSNKSHAQLDFLQSTMASDVTDGTLCGVEQLLKNWRLLSLYHKDVRMELVRLEKAPGVGESLIATTSISLTITESTLRYVYPHLTDNREGEWSPLADKLLNQHIVMRGSVHFDWDRLNGWVARLESKVDILTPMIRLLGNLEDVARVFDGAFIALECALIVKEE</sequence>
<reference evidence="2 3" key="2">
    <citation type="submission" date="2018-07" db="EMBL/GenBank/DDBJ databases">
        <title>Genome sequencing of oomycete isolates from Chile give support for New Zealand origin for Phytophthora kernoviae and make available the first Nothophytophthora sp. genome.</title>
        <authorList>
            <person name="Studholme D.J."/>
            <person name="Sanfuentes E."/>
            <person name="Panda P."/>
            <person name="Hill R."/>
            <person name="Sambles C."/>
            <person name="Grant M."/>
            <person name="Williams N.M."/>
            <person name="Mcdougal R.L."/>
        </authorList>
    </citation>
    <scope>NUCLEOTIDE SEQUENCE [LARGE SCALE GENOMIC DNA]</scope>
    <source>
        <strain evidence="2">Chile2</strain>
    </source>
</reference>
<organism evidence="2 3">
    <name type="scientific">Phytophthora kernoviae</name>
    <dbReference type="NCBI Taxonomy" id="325452"/>
    <lineage>
        <taxon>Eukaryota</taxon>
        <taxon>Sar</taxon>
        <taxon>Stramenopiles</taxon>
        <taxon>Oomycota</taxon>
        <taxon>Peronosporomycetes</taxon>
        <taxon>Peronosporales</taxon>
        <taxon>Peronosporaceae</taxon>
        <taxon>Phytophthora</taxon>
    </lineage>
</organism>
<accession>A0A3R7H3L6</accession>
<dbReference type="EMBL" id="JPWU03000004">
    <property type="protein sequence ID" value="KAG2533257.1"/>
    <property type="molecule type" value="Genomic_DNA"/>
</dbReference>
<protein>
    <submittedName>
        <fullName evidence="2">Uncharacterized protein</fullName>
    </submittedName>
</protein>
<evidence type="ECO:0000313" key="2">
    <source>
        <dbReference type="EMBL" id="RLN14534.1"/>
    </source>
</evidence>
<dbReference type="Proteomes" id="UP000285883">
    <property type="component" value="Unassembled WGS sequence"/>
</dbReference>
<gene>
    <name evidence="2" type="ORF">BBI17_000393</name>
    <name evidence="1" type="ORF">JM18_000495</name>
</gene>